<dbReference type="Pfam" id="PF12971">
    <property type="entry name" value="NAGLU_N"/>
    <property type="match status" value="1"/>
</dbReference>
<dbReference type="GeneID" id="19948931"/>
<dbReference type="EMBL" id="JH767155">
    <property type="protein sequence ID" value="EQC34434.1"/>
    <property type="molecule type" value="Genomic_DNA"/>
</dbReference>
<proteinExistence type="predicted"/>
<evidence type="ECO:0000256" key="2">
    <source>
        <dbReference type="SAM" id="SignalP"/>
    </source>
</evidence>
<dbReference type="OMA" id="FYRERWK"/>
<dbReference type="Pfam" id="PF12972">
    <property type="entry name" value="NAGLU_C"/>
    <property type="match status" value="1"/>
</dbReference>
<evidence type="ECO:0000259" key="3">
    <source>
        <dbReference type="Pfam" id="PF05089"/>
    </source>
</evidence>
<evidence type="ECO:0000313" key="7">
    <source>
        <dbReference type="Proteomes" id="UP000030762"/>
    </source>
</evidence>
<accession>T0Q971</accession>
<dbReference type="Gene3D" id="3.30.379.10">
    <property type="entry name" value="Chitobiase/beta-hexosaminidase domain 2-like"/>
    <property type="match status" value="1"/>
</dbReference>
<dbReference type="Gene3D" id="3.20.20.80">
    <property type="entry name" value="Glycosidases"/>
    <property type="match status" value="1"/>
</dbReference>
<dbReference type="PANTHER" id="PTHR12872">
    <property type="entry name" value="ALPHA-N-ACETYLGLUCOSAMINIDASE"/>
    <property type="match status" value="1"/>
</dbReference>
<dbReference type="InParanoid" id="T0Q971"/>
<dbReference type="InterPro" id="IPR029018">
    <property type="entry name" value="Hex-like_dom2"/>
</dbReference>
<organism evidence="6 7">
    <name type="scientific">Saprolegnia diclina (strain VS20)</name>
    <dbReference type="NCBI Taxonomy" id="1156394"/>
    <lineage>
        <taxon>Eukaryota</taxon>
        <taxon>Sar</taxon>
        <taxon>Stramenopiles</taxon>
        <taxon>Oomycota</taxon>
        <taxon>Saprolegniomycetes</taxon>
        <taxon>Saprolegniales</taxon>
        <taxon>Saprolegniaceae</taxon>
        <taxon>Saprolegnia</taxon>
    </lineage>
</organism>
<dbReference type="eggNOG" id="KOG2233">
    <property type="taxonomic scope" value="Eukaryota"/>
</dbReference>
<evidence type="ECO:0008006" key="8">
    <source>
        <dbReference type="Google" id="ProtNLM"/>
    </source>
</evidence>
<gene>
    <name evidence="6" type="ORF">SDRG_08204</name>
</gene>
<dbReference type="OrthoDB" id="64736at2759"/>
<feature type="domain" description="Alpha-N-acetylglucosaminidase C-terminal" evidence="5">
    <location>
        <begin position="478"/>
        <end position="743"/>
    </location>
</feature>
<dbReference type="RefSeq" id="XP_008612296.1">
    <property type="nucleotide sequence ID" value="XM_008614074.1"/>
</dbReference>
<reference evidence="6 7" key="1">
    <citation type="submission" date="2012-04" db="EMBL/GenBank/DDBJ databases">
        <title>The Genome Sequence of Saprolegnia declina VS20.</title>
        <authorList>
            <consortium name="The Broad Institute Genome Sequencing Platform"/>
            <person name="Russ C."/>
            <person name="Nusbaum C."/>
            <person name="Tyler B."/>
            <person name="van West P."/>
            <person name="Dieguez-Uribeondo J."/>
            <person name="de Bruijn I."/>
            <person name="Tripathy S."/>
            <person name="Jiang R."/>
            <person name="Young S.K."/>
            <person name="Zeng Q."/>
            <person name="Gargeya S."/>
            <person name="Fitzgerald M."/>
            <person name="Haas B."/>
            <person name="Abouelleil A."/>
            <person name="Alvarado L."/>
            <person name="Arachchi H.M."/>
            <person name="Berlin A."/>
            <person name="Chapman S.B."/>
            <person name="Goldberg J."/>
            <person name="Griggs A."/>
            <person name="Gujja S."/>
            <person name="Hansen M."/>
            <person name="Howarth C."/>
            <person name="Imamovic A."/>
            <person name="Larimer J."/>
            <person name="McCowen C."/>
            <person name="Montmayeur A."/>
            <person name="Murphy C."/>
            <person name="Neiman D."/>
            <person name="Pearson M."/>
            <person name="Priest M."/>
            <person name="Roberts A."/>
            <person name="Saif S."/>
            <person name="Shea T."/>
            <person name="Sisk P."/>
            <person name="Sykes S."/>
            <person name="Wortman J."/>
            <person name="Nusbaum C."/>
            <person name="Birren B."/>
        </authorList>
    </citation>
    <scope>NUCLEOTIDE SEQUENCE [LARGE SCALE GENOMIC DNA]</scope>
    <source>
        <strain evidence="6 7">VS20</strain>
    </source>
</reference>
<dbReference type="InterPro" id="IPR024240">
    <property type="entry name" value="NAGLU_N"/>
</dbReference>
<dbReference type="GO" id="GO:0016787">
    <property type="term" value="F:hydrolase activity"/>
    <property type="evidence" value="ECO:0007669"/>
    <property type="project" value="UniProtKB-KW"/>
</dbReference>
<dbReference type="InterPro" id="IPR024733">
    <property type="entry name" value="NAGLU_tim-barrel"/>
</dbReference>
<sequence>MPRSQCVWWLATALVASVAAQVDLVFPTHDAVSAMQSLVARRLGLPYVSQLAFEVVPVGDNGLDVAAIDMQAGRIHISGSSATAMGYALHSYLKDVVHTQVNWDNHALRLPPVLPPVPSRSTLAKASKVTYYLNICTHSYSMWAWDWIQWETHVDWMVLNGINMPLAITGQEKTWQETFKQFNVSSTGLQRFLGGAAYLAWERMGNIRGDWSPLGRLPQHFIEAQHALQLKLLSRYREFGMLPALPAFAGHVPDEMRTLYPSASMRRSDQWAGFDRNYTCVYMLDPTDLLYRAVGKAFLTTQQALYGSYTSSLYSADTYNELVPHTSDHAYLRASSSAVIESMLAADPNAIWLMQAWLFISMREYWTQDKVQAYLDGVPNDRMLVLDLYSEEAPFYAPTHNYYGKDWVFCVLHTFGGNLGLHGNLGHLASAPIAAKAQSHGTMVGLGLTMEGIFQNYVVYDLGLDMNWQATPRNVSSYVTRYVRSRYHISSPHAQDAWAALTTAVYSGHDKRNSLMTFRPHLHMLSSRPLHSANALGEPAPSVREAWRHLLDAAIAKPVLTTTDAFTHDLVDVARQGLSDRMNVYYKKFLELYQASTTTTVSMLQAQADAIVTLMRDCDRVLATHPDFLLGRWIADAKRLQASGDAPYFEFEARVQITKWSLNDILNDYARKEWAGVVRDYYVGRWQLWLQAVVDAFAAKRPVDEAATDDVLRGFERKWLYDTKVYPTHGVGDAVAVATELWTKYYAVEDALATTKTTVWSDDPAADPWLALTDM</sequence>
<protein>
    <recommendedName>
        <fullName evidence="8">Alpha-N-acetylglucosaminidase</fullName>
    </recommendedName>
</protein>
<dbReference type="Gene3D" id="1.20.120.670">
    <property type="entry name" value="N-acetyl-b-d-glucoasminidase"/>
    <property type="match status" value="1"/>
</dbReference>
<name>T0Q971_SAPDV</name>
<dbReference type="VEuPathDB" id="FungiDB:SDRG_08204"/>
<evidence type="ECO:0000313" key="6">
    <source>
        <dbReference type="EMBL" id="EQC34434.1"/>
    </source>
</evidence>
<dbReference type="STRING" id="1156394.T0Q971"/>
<dbReference type="Proteomes" id="UP000030762">
    <property type="component" value="Unassembled WGS sequence"/>
</dbReference>
<evidence type="ECO:0000259" key="5">
    <source>
        <dbReference type="Pfam" id="PF12972"/>
    </source>
</evidence>
<feature type="domain" description="Alpha-N-acetylglucosaminidase tim-barrel" evidence="3">
    <location>
        <begin position="131"/>
        <end position="469"/>
    </location>
</feature>
<feature type="signal peptide" evidence="2">
    <location>
        <begin position="1"/>
        <end position="20"/>
    </location>
</feature>
<dbReference type="Pfam" id="PF05089">
    <property type="entry name" value="NAGLU"/>
    <property type="match status" value="1"/>
</dbReference>
<dbReference type="AlphaFoldDB" id="T0Q971"/>
<dbReference type="PANTHER" id="PTHR12872:SF1">
    <property type="entry name" value="ALPHA-N-ACETYLGLUCOSAMINIDASE"/>
    <property type="match status" value="1"/>
</dbReference>
<keyword evidence="2" id="KW-0732">Signal</keyword>
<keyword evidence="1" id="KW-0378">Hydrolase</keyword>
<keyword evidence="7" id="KW-1185">Reference proteome</keyword>
<evidence type="ECO:0000256" key="1">
    <source>
        <dbReference type="ARBA" id="ARBA00022801"/>
    </source>
</evidence>
<feature type="chain" id="PRO_5004569438" description="Alpha-N-acetylglucosaminidase" evidence="2">
    <location>
        <begin position="21"/>
        <end position="775"/>
    </location>
</feature>
<dbReference type="InterPro" id="IPR024732">
    <property type="entry name" value="NAGLU_C"/>
</dbReference>
<evidence type="ECO:0000259" key="4">
    <source>
        <dbReference type="Pfam" id="PF12971"/>
    </source>
</evidence>
<feature type="domain" description="Alpha-N-acetylglucosaminidase N-terminal" evidence="4">
    <location>
        <begin position="34"/>
        <end position="115"/>
    </location>
</feature>
<dbReference type="InterPro" id="IPR007781">
    <property type="entry name" value="NAGLU"/>
</dbReference>